<evidence type="ECO:0000313" key="3">
    <source>
        <dbReference type="EMBL" id="MCH6170153.1"/>
    </source>
</evidence>
<organism evidence="3 4">
    <name type="scientific">Pseudonocardia alaniniphila</name>
    <dbReference type="NCBI Taxonomy" id="75291"/>
    <lineage>
        <taxon>Bacteria</taxon>
        <taxon>Bacillati</taxon>
        <taxon>Actinomycetota</taxon>
        <taxon>Actinomycetes</taxon>
        <taxon>Pseudonocardiales</taxon>
        <taxon>Pseudonocardiaceae</taxon>
        <taxon>Pseudonocardia</taxon>
    </lineage>
</organism>
<gene>
    <name evidence="3" type="ORF">MMF94_31010</name>
</gene>
<dbReference type="PANTHER" id="PTHR21240">
    <property type="entry name" value="2-AMINO-3-CARBOXYLMUCONATE-6-SEMIALDEHYDE DECARBOXYLASE"/>
    <property type="match status" value="1"/>
</dbReference>
<protein>
    <submittedName>
        <fullName evidence="3">Amidohydrolase</fullName>
    </submittedName>
</protein>
<feature type="domain" description="Amidohydrolase-related" evidence="2">
    <location>
        <begin position="9"/>
        <end position="332"/>
    </location>
</feature>
<dbReference type="RefSeq" id="WP_241040963.1">
    <property type="nucleotide sequence ID" value="NZ_BAAAJF010000049.1"/>
</dbReference>
<keyword evidence="4" id="KW-1185">Reference proteome</keyword>
<comment type="caution">
    <text evidence="3">The sequence shown here is derived from an EMBL/GenBank/DDBJ whole genome shotgun (WGS) entry which is preliminary data.</text>
</comment>
<name>A0ABS9TP46_9PSEU</name>
<accession>A0ABS9TP46</accession>
<sequence length="340" mass="36224">MESIGHSVVDAHAHTVPLALLEEVAQRSDLDGVSARKLERGWAIEFPGAGTTVVAPFLSKSELREEYRTRTGIDGQLLSPWDGVLPTPGMSAADARSWAHRVNEAVLAEAGGAGPGTLAVVALDDPEQAAKDLESAVVHDGMAGLAFSTNPVHCHDLADRRLDPLWAAVEGLGVPVLVHPPSIGPAAQGLPDSADFANAYCRLVDTTFGFARLILSGALDRFPRLRLITVHGGGFLPYQAGRLDGAHRSERLSSYTIDRDRPSDYLGDLYFDTVTMTPDAIRYLVDTAGSEHVLLGTDFPFPLGDPQPVERVREAGLAADVTTAVLGGNLDRLLTRSARA</sequence>
<dbReference type="InterPro" id="IPR006680">
    <property type="entry name" value="Amidohydro-rel"/>
</dbReference>
<reference evidence="3 4" key="1">
    <citation type="submission" date="2022-03" db="EMBL/GenBank/DDBJ databases">
        <title>Pseudonocardia alaer sp. nov., a novel actinomycete isolated from reed forest soil.</title>
        <authorList>
            <person name="Wang L."/>
        </authorList>
    </citation>
    <scope>NUCLEOTIDE SEQUENCE [LARGE SCALE GENOMIC DNA]</scope>
    <source>
        <strain evidence="3 4">Y-16303</strain>
    </source>
</reference>
<dbReference type="EMBL" id="JAKXMK010000030">
    <property type="protein sequence ID" value="MCH6170153.1"/>
    <property type="molecule type" value="Genomic_DNA"/>
</dbReference>
<dbReference type="SUPFAM" id="SSF51556">
    <property type="entry name" value="Metallo-dependent hydrolases"/>
    <property type="match status" value="1"/>
</dbReference>
<dbReference type="InterPro" id="IPR032465">
    <property type="entry name" value="ACMSD"/>
</dbReference>
<dbReference type="InterPro" id="IPR032466">
    <property type="entry name" value="Metal_Hydrolase"/>
</dbReference>
<dbReference type="PANTHER" id="PTHR21240:SF28">
    <property type="entry name" value="ISO-OROTATE DECARBOXYLASE (EUROFUNG)"/>
    <property type="match status" value="1"/>
</dbReference>
<dbReference type="Proteomes" id="UP001299970">
    <property type="component" value="Unassembled WGS sequence"/>
</dbReference>
<evidence type="ECO:0000313" key="4">
    <source>
        <dbReference type="Proteomes" id="UP001299970"/>
    </source>
</evidence>
<evidence type="ECO:0000256" key="1">
    <source>
        <dbReference type="ARBA" id="ARBA00023239"/>
    </source>
</evidence>
<evidence type="ECO:0000259" key="2">
    <source>
        <dbReference type="Pfam" id="PF04909"/>
    </source>
</evidence>
<dbReference type="Gene3D" id="3.20.20.140">
    <property type="entry name" value="Metal-dependent hydrolases"/>
    <property type="match status" value="1"/>
</dbReference>
<dbReference type="Pfam" id="PF04909">
    <property type="entry name" value="Amidohydro_2"/>
    <property type="match status" value="1"/>
</dbReference>
<keyword evidence="1" id="KW-0456">Lyase</keyword>
<proteinExistence type="predicted"/>